<dbReference type="Pfam" id="PF12840">
    <property type="entry name" value="HTH_20"/>
    <property type="match status" value="1"/>
</dbReference>
<dbReference type="CDD" id="cd00090">
    <property type="entry name" value="HTH_ARSR"/>
    <property type="match status" value="1"/>
</dbReference>
<dbReference type="Proteomes" id="UP001596302">
    <property type="component" value="Unassembled WGS sequence"/>
</dbReference>
<dbReference type="Gene3D" id="1.10.10.10">
    <property type="entry name" value="Winged helix-like DNA-binding domain superfamily/Winged helix DNA-binding domain"/>
    <property type="match status" value="1"/>
</dbReference>
<sequence>MATADLLLHPVRLRILKTLLDGRDRTTSELRAELPDIASATLYRHVALLAEAGVLAVVAQHRVRGAVERTYRLRQGAAEIDDDALAAMTPDDHRRAFTAFVAGLLADFDRYLDRDEVDLRRDGVGYRQATLWLTDGELDALLTELRAVIAARLPNPPAPGRVQRLLSTVLLPGGRRAGTDAPGETREVR</sequence>
<dbReference type="InterPro" id="IPR011991">
    <property type="entry name" value="ArsR-like_HTH"/>
</dbReference>
<protein>
    <submittedName>
        <fullName evidence="2">Helix-turn-helix domain-containing protein</fullName>
    </submittedName>
</protein>
<dbReference type="RefSeq" id="WP_379587615.1">
    <property type="nucleotide sequence ID" value="NZ_JBHSQW010000044.1"/>
</dbReference>
<gene>
    <name evidence="2" type="ORF">ACFQE5_21505</name>
</gene>
<accession>A0ABW1J7C8</accession>
<dbReference type="SUPFAM" id="SSF46785">
    <property type="entry name" value="Winged helix' DNA-binding domain"/>
    <property type="match status" value="1"/>
</dbReference>
<name>A0ABW1J7C8_9PSEU</name>
<evidence type="ECO:0000259" key="1">
    <source>
        <dbReference type="SMART" id="SM00418"/>
    </source>
</evidence>
<dbReference type="EMBL" id="JBHSQW010000044">
    <property type="protein sequence ID" value="MFC5996788.1"/>
    <property type="molecule type" value="Genomic_DNA"/>
</dbReference>
<comment type="caution">
    <text evidence="2">The sequence shown here is derived from an EMBL/GenBank/DDBJ whole genome shotgun (WGS) entry which is preliminary data.</text>
</comment>
<proteinExistence type="predicted"/>
<evidence type="ECO:0000313" key="2">
    <source>
        <dbReference type="EMBL" id="MFC5996788.1"/>
    </source>
</evidence>
<dbReference type="InterPro" id="IPR036388">
    <property type="entry name" value="WH-like_DNA-bd_sf"/>
</dbReference>
<dbReference type="SMART" id="SM00418">
    <property type="entry name" value="HTH_ARSR"/>
    <property type="match status" value="1"/>
</dbReference>
<keyword evidence="3" id="KW-1185">Reference proteome</keyword>
<feature type="domain" description="HTH arsR-type" evidence="1">
    <location>
        <begin position="2"/>
        <end position="86"/>
    </location>
</feature>
<reference evidence="3" key="1">
    <citation type="journal article" date="2019" name="Int. J. Syst. Evol. Microbiol.">
        <title>The Global Catalogue of Microorganisms (GCM) 10K type strain sequencing project: providing services to taxonomists for standard genome sequencing and annotation.</title>
        <authorList>
            <consortium name="The Broad Institute Genomics Platform"/>
            <consortium name="The Broad Institute Genome Sequencing Center for Infectious Disease"/>
            <person name="Wu L."/>
            <person name="Ma J."/>
        </authorList>
    </citation>
    <scope>NUCLEOTIDE SEQUENCE [LARGE SCALE GENOMIC DNA]</scope>
    <source>
        <strain evidence="3">CCM 8391</strain>
    </source>
</reference>
<evidence type="ECO:0000313" key="3">
    <source>
        <dbReference type="Proteomes" id="UP001596302"/>
    </source>
</evidence>
<dbReference type="Gene3D" id="6.10.140.2180">
    <property type="match status" value="1"/>
</dbReference>
<dbReference type="InterPro" id="IPR036390">
    <property type="entry name" value="WH_DNA-bd_sf"/>
</dbReference>
<organism evidence="2 3">
    <name type="scientific">Pseudonocardia hispaniensis</name>
    <dbReference type="NCBI Taxonomy" id="904933"/>
    <lineage>
        <taxon>Bacteria</taxon>
        <taxon>Bacillati</taxon>
        <taxon>Actinomycetota</taxon>
        <taxon>Actinomycetes</taxon>
        <taxon>Pseudonocardiales</taxon>
        <taxon>Pseudonocardiaceae</taxon>
        <taxon>Pseudonocardia</taxon>
    </lineage>
</organism>
<dbReference type="InterPro" id="IPR001845">
    <property type="entry name" value="HTH_ArsR_DNA-bd_dom"/>
</dbReference>